<accession>A0ABW3SR62</accession>
<dbReference type="PANTHER" id="PTHR10009">
    <property type="entry name" value="PROTEIN YELLOW-RELATED"/>
    <property type="match status" value="1"/>
</dbReference>
<evidence type="ECO:0000256" key="1">
    <source>
        <dbReference type="ARBA" id="ARBA00004613"/>
    </source>
</evidence>
<gene>
    <name evidence="4" type="ORF">ACFQ2O_09380</name>
</gene>
<feature type="chain" id="PRO_5046833206" evidence="3">
    <location>
        <begin position="25"/>
        <end position="368"/>
    </location>
</feature>
<dbReference type="Proteomes" id="UP001597094">
    <property type="component" value="Unassembled WGS sequence"/>
</dbReference>
<comment type="caution">
    <text evidence="4">The sequence shown here is derived from an EMBL/GenBank/DDBJ whole genome shotgun (WGS) entry which is preliminary data.</text>
</comment>
<sequence length="368" mass="41154">MKTTYKLPWLALCAAAAFTFSSCDDEDFKDIFDPPAKDKTTLTQVAQTNLQWTGVAVSEQSRIFANFPRLSGDVPYSVVEVKENNELVPFPNQEWNQWNPALSPADHFVSVQAVYVDDENYLWIVDPASPMMQGVVDGGAKLVKVDLATNEIVQKIIFSEPVIYPKSYLNDVRIDTQRDVAYLTDSGMGAIVVVDLKTGESRRLLGNHYSTKSENIIIKPEGIVYRNPDGSLPSVHSDGIALTPQRDYIYYQALTGTTLYRIGTQWLLDESLTEAQREAKVEKVGKVGPHDGIIFGPDGRLYLTGVANNSVERLNGNRVEHVVSSEHLKWPDTFSVGPDGYIYVTTSQLHYQGNPPEPYKIFKFKPEL</sequence>
<evidence type="ECO:0000256" key="3">
    <source>
        <dbReference type="SAM" id="SignalP"/>
    </source>
</evidence>
<dbReference type="Pfam" id="PF03022">
    <property type="entry name" value="MRJP"/>
    <property type="match status" value="1"/>
</dbReference>
<proteinExistence type="predicted"/>
<evidence type="ECO:0000256" key="2">
    <source>
        <dbReference type="ARBA" id="ARBA00022525"/>
    </source>
</evidence>
<keyword evidence="3" id="KW-0732">Signal</keyword>
<dbReference type="InterPro" id="IPR017996">
    <property type="entry name" value="MRJP/yellow-related"/>
</dbReference>
<evidence type="ECO:0000313" key="4">
    <source>
        <dbReference type="EMBL" id="MFD1186416.1"/>
    </source>
</evidence>
<feature type="signal peptide" evidence="3">
    <location>
        <begin position="1"/>
        <end position="24"/>
    </location>
</feature>
<name>A0ABW3SR62_9BACT</name>
<keyword evidence="2" id="KW-0964">Secreted</keyword>
<dbReference type="PANTHER" id="PTHR10009:SF18">
    <property type="entry name" value="PROTEIN YELLOW-LIKE PROTEIN"/>
    <property type="match status" value="1"/>
</dbReference>
<evidence type="ECO:0000313" key="5">
    <source>
        <dbReference type="Proteomes" id="UP001597094"/>
    </source>
</evidence>
<comment type="subcellular location">
    <subcellularLocation>
        <location evidence="1">Secreted</location>
    </subcellularLocation>
</comment>
<dbReference type="EMBL" id="JBHTLD010000068">
    <property type="protein sequence ID" value="MFD1186416.1"/>
    <property type="molecule type" value="Genomic_DNA"/>
</dbReference>
<reference evidence="5" key="1">
    <citation type="journal article" date="2019" name="Int. J. Syst. Evol. Microbiol.">
        <title>The Global Catalogue of Microorganisms (GCM) 10K type strain sequencing project: providing services to taxonomists for standard genome sequencing and annotation.</title>
        <authorList>
            <consortium name="The Broad Institute Genomics Platform"/>
            <consortium name="The Broad Institute Genome Sequencing Center for Infectious Disease"/>
            <person name="Wu L."/>
            <person name="Ma J."/>
        </authorList>
    </citation>
    <scope>NUCLEOTIDE SEQUENCE [LARGE SCALE GENOMIC DNA]</scope>
    <source>
        <strain evidence="5">JCM 31319</strain>
    </source>
</reference>
<dbReference type="Gene3D" id="2.120.10.30">
    <property type="entry name" value="TolB, C-terminal domain"/>
    <property type="match status" value="1"/>
</dbReference>
<organism evidence="4 5">
    <name type="scientific">Pontibacter rugosus</name>
    <dbReference type="NCBI Taxonomy" id="1745966"/>
    <lineage>
        <taxon>Bacteria</taxon>
        <taxon>Pseudomonadati</taxon>
        <taxon>Bacteroidota</taxon>
        <taxon>Cytophagia</taxon>
        <taxon>Cytophagales</taxon>
        <taxon>Hymenobacteraceae</taxon>
        <taxon>Pontibacter</taxon>
    </lineage>
</organism>
<dbReference type="InterPro" id="IPR011042">
    <property type="entry name" value="6-blade_b-propeller_TolB-like"/>
</dbReference>
<protein>
    <submittedName>
        <fullName evidence="4">L-dopachrome tautomerase-related protein</fullName>
    </submittedName>
</protein>
<dbReference type="SUPFAM" id="SSF101898">
    <property type="entry name" value="NHL repeat"/>
    <property type="match status" value="1"/>
</dbReference>
<keyword evidence="5" id="KW-1185">Reference proteome</keyword>
<dbReference type="RefSeq" id="WP_377526250.1">
    <property type="nucleotide sequence ID" value="NZ_JBHTLD010000068.1"/>
</dbReference>
<dbReference type="PROSITE" id="PS51257">
    <property type="entry name" value="PROKAR_LIPOPROTEIN"/>
    <property type="match status" value="1"/>
</dbReference>